<dbReference type="CDD" id="cd00093">
    <property type="entry name" value="HTH_XRE"/>
    <property type="match status" value="1"/>
</dbReference>
<evidence type="ECO:0000256" key="1">
    <source>
        <dbReference type="ARBA" id="ARBA00023125"/>
    </source>
</evidence>
<keyword evidence="1" id="KW-0238">DNA-binding</keyword>
<dbReference type="Proteomes" id="UP001199355">
    <property type="component" value="Unassembled WGS sequence"/>
</dbReference>
<evidence type="ECO:0000259" key="2">
    <source>
        <dbReference type="PROSITE" id="PS50943"/>
    </source>
</evidence>
<evidence type="ECO:0000313" key="4">
    <source>
        <dbReference type="Proteomes" id="UP001199355"/>
    </source>
</evidence>
<dbReference type="InterPro" id="IPR050807">
    <property type="entry name" value="TransReg_Diox_bact_type"/>
</dbReference>
<dbReference type="InterPro" id="IPR010982">
    <property type="entry name" value="Lambda_DNA-bd_dom_sf"/>
</dbReference>
<accession>A0AAE3DN92</accession>
<dbReference type="SMART" id="SM00530">
    <property type="entry name" value="HTH_XRE"/>
    <property type="match status" value="1"/>
</dbReference>
<evidence type="ECO:0000313" key="3">
    <source>
        <dbReference type="EMBL" id="MCC2168514.1"/>
    </source>
</evidence>
<gene>
    <name evidence="3" type="ORF">LKD45_12585</name>
</gene>
<organism evidence="3 4">
    <name type="scientific">Gallintestinimicrobium propionicum</name>
    <dbReference type="NCBI Taxonomy" id="2981770"/>
    <lineage>
        <taxon>Bacteria</taxon>
        <taxon>Bacillati</taxon>
        <taxon>Bacillota</taxon>
        <taxon>Clostridia</taxon>
        <taxon>Lachnospirales</taxon>
        <taxon>Lachnospiraceae</taxon>
        <taxon>Gallintestinimicrobium</taxon>
    </lineage>
</organism>
<dbReference type="PROSITE" id="PS50943">
    <property type="entry name" value="HTH_CROC1"/>
    <property type="match status" value="1"/>
</dbReference>
<keyword evidence="4" id="KW-1185">Reference proteome</keyword>
<comment type="caution">
    <text evidence="3">The sequence shown here is derived from an EMBL/GenBank/DDBJ whole genome shotgun (WGS) entry which is preliminary data.</text>
</comment>
<dbReference type="GO" id="GO:0003677">
    <property type="term" value="F:DNA binding"/>
    <property type="evidence" value="ECO:0007669"/>
    <property type="project" value="UniProtKB-KW"/>
</dbReference>
<protein>
    <submittedName>
        <fullName evidence="3">Helix-turn-helix domain-containing protein</fullName>
    </submittedName>
</protein>
<feature type="domain" description="HTH cro/C1-type" evidence="2">
    <location>
        <begin position="6"/>
        <end position="60"/>
    </location>
</feature>
<dbReference type="InterPro" id="IPR001387">
    <property type="entry name" value="Cro/C1-type_HTH"/>
</dbReference>
<dbReference type="SUPFAM" id="SSF47413">
    <property type="entry name" value="lambda repressor-like DNA-binding domains"/>
    <property type="match status" value="1"/>
</dbReference>
<dbReference type="EMBL" id="JAJEQF010000038">
    <property type="protein sequence ID" value="MCC2168514.1"/>
    <property type="molecule type" value="Genomic_DNA"/>
</dbReference>
<dbReference type="RefSeq" id="WP_118496951.1">
    <property type="nucleotide sequence ID" value="NZ_JAJEQF010000038.1"/>
</dbReference>
<dbReference type="Pfam" id="PF01381">
    <property type="entry name" value="HTH_3"/>
    <property type="match status" value="1"/>
</dbReference>
<dbReference type="GO" id="GO:0005829">
    <property type="term" value="C:cytosol"/>
    <property type="evidence" value="ECO:0007669"/>
    <property type="project" value="TreeGrafter"/>
</dbReference>
<dbReference type="PANTHER" id="PTHR46797">
    <property type="entry name" value="HTH-TYPE TRANSCRIPTIONAL REGULATOR"/>
    <property type="match status" value="1"/>
</dbReference>
<dbReference type="GO" id="GO:0003700">
    <property type="term" value="F:DNA-binding transcription factor activity"/>
    <property type="evidence" value="ECO:0007669"/>
    <property type="project" value="TreeGrafter"/>
</dbReference>
<proteinExistence type="predicted"/>
<reference evidence="3 4" key="1">
    <citation type="submission" date="2021-10" db="EMBL/GenBank/DDBJ databases">
        <title>Anaerobic single-cell dispensing facilitates the cultivation of human gut bacteria.</title>
        <authorList>
            <person name="Afrizal A."/>
        </authorList>
    </citation>
    <scope>NUCLEOTIDE SEQUENCE [LARGE SCALE GENOMIC DNA]</scope>
    <source>
        <strain evidence="3 4">CLA-AA-H244</strain>
    </source>
</reference>
<dbReference type="AlphaFoldDB" id="A0AAE3DN92"/>
<dbReference type="PANTHER" id="PTHR46797:SF1">
    <property type="entry name" value="METHYLPHOSPHONATE SYNTHASE"/>
    <property type="match status" value="1"/>
</dbReference>
<dbReference type="Gene3D" id="1.10.260.40">
    <property type="entry name" value="lambda repressor-like DNA-binding domains"/>
    <property type="match status" value="1"/>
</dbReference>
<sequence>MLGEQIKRCREKRGFTQEQLAEKIGVSIETISSIERGIKMPRLQNFVAIANQLGVSADELLQDELDFGFIAEANALSKKLEELSRADRKRILETMNFLIVQAGGKPE</sequence>
<name>A0AAE3DN92_9FIRM</name>